<evidence type="ECO:0000313" key="1">
    <source>
        <dbReference type="EMBL" id="MDP9847459.1"/>
    </source>
</evidence>
<organism evidence="1 2">
    <name type="scientific">Streptosporangium lutulentum</name>
    <dbReference type="NCBI Taxonomy" id="1461250"/>
    <lineage>
        <taxon>Bacteria</taxon>
        <taxon>Bacillati</taxon>
        <taxon>Actinomycetota</taxon>
        <taxon>Actinomycetes</taxon>
        <taxon>Streptosporangiales</taxon>
        <taxon>Streptosporangiaceae</taxon>
        <taxon>Streptosporangium</taxon>
    </lineage>
</organism>
<sequence>MQPDRPISSPVRKKTSVDELIRAKRARPIRSVEDLTAHTFESDEELDEFLAFIHSERHFDLV</sequence>
<dbReference type="EMBL" id="JAUSQU010000001">
    <property type="protein sequence ID" value="MDP9847459.1"/>
    <property type="molecule type" value="Genomic_DNA"/>
</dbReference>
<keyword evidence="2" id="KW-1185">Reference proteome</keyword>
<gene>
    <name evidence="1" type="ORF">J2853_006670</name>
</gene>
<reference evidence="1 2" key="1">
    <citation type="submission" date="2023-07" db="EMBL/GenBank/DDBJ databases">
        <title>Sequencing the genomes of 1000 actinobacteria strains.</title>
        <authorList>
            <person name="Klenk H.-P."/>
        </authorList>
    </citation>
    <scope>NUCLEOTIDE SEQUENCE [LARGE SCALE GENOMIC DNA]</scope>
    <source>
        <strain evidence="1 2">DSM 46740</strain>
    </source>
</reference>
<protein>
    <submittedName>
        <fullName evidence="1">Uncharacterized protein</fullName>
    </submittedName>
</protein>
<evidence type="ECO:0000313" key="2">
    <source>
        <dbReference type="Proteomes" id="UP001225356"/>
    </source>
</evidence>
<accession>A0ABT9QN58</accession>
<proteinExistence type="predicted"/>
<dbReference type="Proteomes" id="UP001225356">
    <property type="component" value="Unassembled WGS sequence"/>
</dbReference>
<comment type="caution">
    <text evidence="1">The sequence shown here is derived from an EMBL/GenBank/DDBJ whole genome shotgun (WGS) entry which is preliminary data.</text>
</comment>
<dbReference type="RefSeq" id="WP_307564547.1">
    <property type="nucleotide sequence ID" value="NZ_JAUSQU010000001.1"/>
</dbReference>
<name>A0ABT9QN58_9ACTN</name>